<keyword evidence="3" id="KW-0732">Signal</keyword>
<feature type="compositionally biased region" description="Low complexity" evidence="2">
    <location>
        <begin position="571"/>
        <end position="588"/>
    </location>
</feature>
<evidence type="ECO:0000259" key="4">
    <source>
        <dbReference type="Pfam" id="PF07859"/>
    </source>
</evidence>
<dbReference type="GeneID" id="87803726"/>
<name>A0AAF0Y532_9TREE</name>
<gene>
    <name evidence="5" type="primary">SPAC4A8.06c_1</name>
    <name evidence="5" type="ORF">LOC62_01G000468</name>
</gene>
<dbReference type="InterPro" id="IPR050300">
    <property type="entry name" value="GDXG_lipolytic_enzyme"/>
</dbReference>
<organism evidence="5 6">
    <name type="scientific">Vanrija pseudolonga</name>
    <dbReference type="NCBI Taxonomy" id="143232"/>
    <lineage>
        <taxon>Eukaryota</taxon>
        <taxon>Fungi</taxon>
        <taxon>Dikarya</taxon>
        <taxon>Basidiomycota</taxon>
        <taxon>Agaricomycotina</taxon>
        <taxon>Tremellomycetes</taxon>
        <taxon>Trichosporonales</taxon>
        <taxon>Trichosporonaceae</taxon>
        <taxon>Vanrija</taxon>
    </lineage>
</organism>
<dbReference type="RefSeq" id="XP_062622885.1">
    <property type="nucleotide sequence ID" value="XM_062766901.1"/>
</dbReference>
<dbReference type="InterPro" id="IPR013094">
    <property type="entry name" value="AB_hydrolase_3"/>
</dbReference>
<dbReference type="EMBL" id="CP086714">
    <property type="protein sequence ID" value="WOO76853.1"/>
    <property type="molecule type" value="Genomic_DNA"/>
</dbReference>
<keyword evidence="1 5" id="KW-0378">Hydrolase</keyword>
<feature type="compositionally biased region" description="Basic and acidic residues" evidence="2">
    <location>
        <begin position="772"/>
        <end position="787"/>
    </location>
</feature>
<protein>
    <submittedName>
        <fullName evidence="5">AB hydrolase superfamily protein</fullName>
    </submittedName>
</protein>
<feature type="compositionally biased region" description="Basic residues" evidence="2">
    <location>
        <begin position="760"/>
        <end position="770"/>
    </location>
</feature>
<sequence length="817" mass="88202">MSPFSTGNVVLMATPTVLSAAVEHCASWPARHAKPKDAEALAGSPVGINDLPVNQLRYDAGVKVIRRFLDYSMAHPVEEVQSFSGQEVPDSHGGWHKEWVGIPEATIERAAGLVADHLRTYTRDGDLVGLVGGDKWWQVRGRELEAEWLEVRSRVKPTADAKPKDYTERVKQSHATRANASPAASNSSSSRRGASRRMSWHGFEHLLHRTRRPVKDGSGADVCGDRVLFYVHGGAFFFSSVNLHRYQIQKHAKKAGARAFTPNYRLAPQYPFPCALLDTLAAYLYLIDPPADSPQAPVPPSSIIMMGDSAGANLIVALLVTMRETGVPLPAAANLVSAWCDLTHSMPSINEWGGGDHIINVGYVRPRGTADARFHFKPSLAWPPLPGDGITITDEKGEEQHLDEQIHQYCTNKLITHPLVSVINSGSLGGLCPLYFSAGGAELLRDEIIYLAHKAANPTKYPPSSHTLAEYPSLAAQVDKYPPTHVVLQVFEGACHVAPTLAWTRTARLIIRGSANFNIWAYKYASKKKIDASPQGIHDALCEDLASPPRSATSEAFRDLPPAIAVGMERAASSPATTSSSLSSGPTTPGEPAPPKGHAVMVIEGTQPKWAGRTILAERVSAHGVISAFEPESKVAALNTTLKEKIGFIRAGGPIDNWITKRTEWDARFPKELAHFRGVREADYARAKATGFLTRSLQSESPPRCALVALSDFELAHKVAKSVDAPIGKGKHAVALWAKLAERNGDGNGESEAEGGASHCCRRGSKRGSKKAPVEAAEKEVREEKVAEAAPQQDVTPPSPPPQALPLQRPALPIAVA</sequence>
<dbReference type="PANTHER" id="PTHR48081:SF19">
    <property type="entry name" value="AB HYDROLASE SUPERFAMILY PROTEIN C4A8.06C"/>
    <property type="match status" value="1"/>
</dbReference>
<feature type="domain" description="Alpha/beta hydrolase fold-3" evidence="4">
    <location>
        <begin position="228"/>
        <end position="349"/>
    </location>
</feature>
<reference evidence="5" key="1">
    <citation type="submission" date="2023-10" db="EMBL/GenBank/DDBJ databases">
        <authorList>
            <person name="Noh H."/>
        </authorList>
    </citation>
    <scope>NUCLEOTIDE SEQUENCE</scope>
    <source>
        <strain evidence="5">DUCC4014</strain>
    </source>
</reference>
<dbReference type="Pfam" id="PF07859">
    <property type="entry name" value="Abhydrolase_3"/>
    <property type="match status" value="1"/>
</dbReference>
<dbReference type="Gene3D" id="3.40.50.1820">
    <property type="entry name" value="alpha/beta hydrolase"/>
    <property type="match status" value="1"/>
</dbReference>
<keyword evidence="6" id="KW-1185">Reference proteome</keyword>
<dbReference type="SUPFAM" id="SSF53474">
    <property type="entry name" value="alpha/beta-Hydrolases"/>
    <property type="match status" value="1"/>
</dbReference>
<evidence type="ECO:0000256" key="2">
    <source>
        <dbReference type="SAM" id="MobiDB-lite"/>
    </source>
</evidence>
<evidence type="ECO:0000256" key="3">
    <source>
        <dbReference type="SAM" id="SignalP"/>
    </source>
</evidence>
<evidence type="ECO:0000256" key="1">
    <source>
        <dbReference type="ARBA" id="ARBA00022801"/>
    </source>
</evidence>
<feature type="compositionally biased region" description="Basic and acidic residues" evidence="2">
    <location>
        <begin position="159"/>
        <end position="171"/>
    </location>
</feature>
<evidence type="ECO:0000313" key="5">
    <source>
        <dbReference type="EMBL" id="WOO76853.1"/>
    </source>
</evidence>
<dbReference type="AlphaFoldDB" id="A0AAF0Y532"/>
<dbReference type="PANTHER" id="PTHR48081">
    <property type="entry name" value="AB HYDROLASE SUPERFAMILY PROTEIN C4A8.06C"/>
    <property type="match status" value="1"/>
</dbReference>
<feature type="signal peptide" evidence="3">
    <location>
        <begin position="1"/>
        <end position="19"/>
    </location>
</feature>
<dbReference type="GO" id="GO:0016787">
    <property type="term" value="F:hydrolase activity"/>
    <property type="evidence" value="ECO:0007669"/>
    <property type="project" value="UniProtKB-KW"/>
</dbReference>
<evidence type="ECO:0000313" key="6">
    <source>
        <dbReference type="Proteomes" id="UP000827549"/>
    </source>
</evidence>
<accession>A0AAF0Y532</accession>
<feature type="chain" id="PRO_5041998096" evidence="3">
    <location>
        <begin position="20"/>
        <end position="817"/>
    </location>
</feature>
<feature type="compositionally biased region" description="Low complexity" evidence="2">
    <location>
        <begin position="805"/>
        <end position="817"/>
    </location>
</feature>
<proteinExistence type="predicted"/>
<feature type="region of interest" description="Disordered" evidence="2">
    <location>
        <begin position="159"/>
        <end position="194"/>
    </location>
</feature>
<feature type="region of interest" description="Disordered" evidence="2">
    <location>
        <begin position="569"/>
        <end position="598"/>
    </location>
</feature>
<dbReference type="Proteomes" id="UP000827549">
    <property type="component" value="Chromosome 1"/>
</dbReference>
<feature type="compositionally biased region" description="Low complexity" evidence="2">
    <location>
        <begin position="173"/>
        <end position="192"/>
    </location>
</feature>
<dbReference type="InterPro" id="IPR029058">
    <property type="entry name" value="AB_hydrolase_fold"/>
</dbReference>
<feature type="region of interest" description="Disordered" evidence="2">
    <location>
        <begin position="745"/>
        <end position="817"/>
    </location>
</feature>